<evidence type="ECO:0000256" key="1">
    <source>
        <dbReference type="ARBA" id="ARBA00004138"/>
    </source>
</evidence>
<dbReference type="InterPro" id="IPR006558">
    <property type="entry name" value="LamG-like"/>
</dbReference>
<dbReference type="InterPro" id="IPR058515">
    <property type="entry name" value="DUF8202"/>
</dbReference>
<evidence type="ECO:0000256" key="2">
    <source>
        <dbReference type="ARBA" id="ARBA00004496"/>
    </source>
</evidence>
<feature type="domain" description="LamG-like jellyroll fold" evidence="10">
    <location>
        <begin position="957"/>
        <end position="1091"/>
    </location>
</feature>
<dbReference type="KEGG" id="noj:EJ995_09435"/>
<evidence type="ECO:0000256" key="3">
    <source>
        <dbReference type="ARBA" id="ARBA00022490"/>
    </source>
</evidence>
<dbReference type="Pfam" id="PF26628">
    <property type="entry name" value="DUF8202"/>
    <property type="match status" value="1"/>
</dbReference>
<dbReference type="PANTHER" id="PTHR42535:SF2">
    <property type="entry name" value="CHROMOSOME UNDETERMINED SCAFFOLD_146, WHOLE GENOME SHOTGUN SEQUENCE"/>
    <property type="match status" value="1"/>
</dbReference>
<keyword evidence="3" id="KW-0963">Cytoplasm</keyword>
<feature type="chain" id="PRO_5019585901" evidence="8">
    <location>
        <begin position="27"/>
        <end position="1785"/>
    </location>
</feature>
<dbReference type="NCBIfam" id="TIGR04183">
    <property type="entry name" value="Por_Secre_tail"/>
    <property type="match status" value="1"/>
</dbReference>
<reference evidence="11 12" key="1">
    <citation type="submission" date="2018-12" db="EMBL/GenBank/DDBJ databases">
        <title>Complete genome of Nonlabens sp. MJ115.</title>
        <authorList>
            <person name="Choi H.S."/>
            <person name="Jung J."/>
        </authorList>
    </citation>
    <scope>NUCLEOTIDE SEQUENCE [LARGE SCALE GENOMIC DNA]</scope>
    <source>
        <strain evidence="11 12">MJ115</strain>
    </source>
</reference>
<dbReference type="RefSeq" id="WP_126447907.1">
    <property type="nucleotide sequence ID" value="NZ_CP034549.1"/>
</dbReference>
<feature type="domain" description="Laminin G" evidence="9">
    <location>
        <begin position="957"/>
        <end position="1086"/>
    </location>
</feature>
<keyword evidence="6" id="KW-1015">Disulfide bond</keyword>
<comment type="subcellular location">
    <subcellularLocation>
        <location evidence="1">Cell projection</location>
        <location evidence="1">Cilium</location>
    </subcellularLocation>
    <subcellularLocation>
        <location evidence="2">Cytoplasm</location>
    </subcellularLocation>
</comment>
<keyword evidence="4 8" id="KW-0732">Signal</keyword>
<feature type="signal peptide" evidence="8">
    <location>
        <begin position="1"/>
        <end position="26"/>
    </location>
</feature>
<dbReference type="Pfam" id="PF18962">
    <property type="entry name" value="Por_Secre_tail"/>
    <property type="match status" value="1"/>
</dbReference>
<keyword evidence="12" id="KW-1185">Reference proteome</keyword>
<accession>A0A3S9MZG2</accession>
<dbReference type="OrthoDB" id="2582440at2"/>
<dbReference type="Gene3D" id="2.60.120.260">
    <property type="entry name" value="Galactose-binding domain-like"/>
    <property type="match status" value="1"/>
</dbReference>
<evidence type="ECO:0000256" key="5">
    <source>
        <dbReference type="ARBA" id="ARBA00023069"/>
    </source>
</evidence>
<sequence length="1785" mass="194697">MKLITLQKFTIALLFLSLSLSGQTSYVEVEAFFENGDSFQAAQIFDSAGNVVLTVCDDANCYDGTTQNNYSIAGNIGCIANGTYTLRTYDRSPDGNWNGNSFFRIVVAGVEVVNRSHTSGTQTQDNTFSISGGGTQCAADINIQGAGNDIIDGDTTPSINDGTDHGNVTVSQTSTKTFIVQNTGTNDLNLNSGTPVQISGADAADFSITSLPASTISGGGNSTFEITYTARSTAPYTSNATVTIANNDPDEGSYSFNISGNTTRDLSNFPLTNIAYYNFETNLVGWTTAGTNLTWVVGRNAEKGEGDYAYTSNFNDYPSNSSAYLISPIISTVGFDNLELSLDFFTNTADAEDGMRVEYSPDGGASWFVLGSTTSGSNWYDTTTVTGISATANAWTGLSSTLDSSISRFETGKHELPATLENNPNVQIRVLFAANGSGNSDGVAVDNMIVSGRPLTYSAPLVGPANETSQLSLWLDASTLSAANGSKLTQWDDQAENNNAAETTANAPTYTDNVNDNVNFNPAVTFDRSQGQHMRGSGGFNSQDYWIVVRSTLDISNELADETLLLGSKYSVDNSSNDPSGLGWGTVSIRYDDEVLAHSIDPVSQSDVNTPSYGRAFTDASRRFDDVNIINVKTNAAGTQTELYINGRRVDNTTGQTTQSFEQLLFNEFTNTPYYLGVGRYTLTGLPFESHLDGQITEVISFRDSRSAAAQQKIFSYLAIKNGVSLHNPNSALTIDDHIANWDYVNSDNTVIWDASANTTHNYDVAAIGRDDVLGLEQKQSQSENSTSILSIGLVNVTDLGTQNSNAFLSDKQFLIWGHDNGSLAKSPADINHTVGTTISVPTQMTRINRSWKIHEVGSGDIEVAEVRVPTSAFASLGAISGDQERVLIIADDANFTSNVRTVFFKTDGIYERVKVDIDGVKYFTLGKADVVYSAQGLEFDGIDDYVEILGGNDISTSFTVSSWVKSTGSNNTNSVKTIVAKRNNADGFHFFIRNDNKLGVYWNNGTAQSLVSNTALSNNAWRHVAVTFNGSQVKLYIDGVLDRQANRTAPIVNSNIMSLGARKRAKNNIVNNFKGKLDEVRIWNQALTQDQLRYVMNQELEDNSSFVSGKIMPLDVTKDVIKTVDWNNLQAYYDMNTFIGTALNDHSLNKSHGQLAYEDEYTMTQQTAPLPYVTASSGSWEDSVNWENGNELFIPGTTRVINGNTVSIDWNIVQTRHDININSTDATLLGLFVESNELSVNNDHGLTVTHYLKLDGIIDLVGESQLVQTDLSDFDPTSSGTLERDQQGTYDKYNYNYWSSPVSYLNNSTINDGYDIETVMKDGTDVNNPVTLNFTPESQGDGAPASGSTAATISGRWLYKYANLTSGTYSNWQYVGKDGALNAAEGFTMKGTGSSADQNYVFVGKPNNGDIELDIFNGNDYLVGNPYPSAMDSHEFIMDNPDLDGTLYFWEHWGGNSHTLAEYQGGYAMYNLSGSTPNATMGTSSPLVNQGGVATKLPGRYIPVAQGFFVTGTRDGKINFANSQRVFEKESFGNSIFVSAPVSDNSNTAQMYQAQEDDRTKIRLGFNSPQGIHRQLLLTIDPNATMGYDRGYDGRLFENQIDDMAFLVDNSRVSIQGIPNSGESIELPLSVKMGDQGYMEIIIDHLENVSDDTELFLLDKKTNTYHNLREESYKSPFLYTGTYKDRFALTFKMPQTLSNDDITDNNAIKVYTPASNQFIVIESNNAQKIEYVELINMLGQRVMNMDTMNNTGRIEVPRAGLSSGTYVVKMNSGSDSQSTKVILR</sequence>
<evidence type="ECO:0000256" key="4">
    <source>
        <dbReference type="ARBA" id="ARBA00022729"/>
    </source>
</evidence>
<gene>
    <name evidence="11" type="ORF">EJ995_09435</name>
</gene>
<protein>
    <submittedName>
        <fullName evidence="11">Choice-of-anchor D domain-containing protein</fullName>
    </submittedName>
</protein>
<evidence type="ECO:0000256" key="6">
    <source>
        <dbReference type="ARBA" id="ARBA00023157"/>
    </source>
</evidence>
<dbReference type="PANTHER" id="PTHR42535">
    <property type="entry name" value="OOKINETE PROTEIN, PUTATIVE-RELATED"/>
    <property type="match status" value="1"/>
</dbReference>
<dbReference type="SMART" id="SM00282">
    <property type="entry name" value="LamG"/>
    <property type="match status" value="1"/>
</dbReference>
<evidence type="ECO:0000256" key="8">
    <source>
        <dbReference type="SAM" id="SignalP"/>
    </source>
</evidence>
<dbReference type="GO" id="GO:0004553">
    <property type="term" value="F:hydrolase activity, hydrolyzing O-glycosyl compounds"/>
    <property type="evidence" value="ECO:0007669"/>
    <property type="project" value="UniProtKB-ARBA"/>
</dbReference>
<dbReference type="InterPro" id="IPR013783">
    <property type="entry name" value="Ig-like_fold"/>
</dbReference>
<keyword evidence="5" id="KW-0969">Cilium</keyword>
<dbReference type="Pfam" id="PF22544">
    <property type="entry name" value="HYDIN_VesB_CFA65-like_Ig"/>
    <property type="match status" value="1"/>
</dbReference>
<dbReference type="GO" id="GO:0005975">
    <property type="term" value="P:carbohydrate metabolic process"/>
    <property type="evidence" value="ECO:0007669"/>
    <property type="project" value="UniProtKB-ARBA"/>
</dbReference>
<dbReference type="GO" id="GO:0005737">
    <property type="term" value="C:cytoplasm"/>
    <property type="evidence" value="ECO:0007669"/>
    <property type="project" value="UniProtKB-SubCell"/>
</dbReference>
<name>A0A3S9MZG2_9FLAO</name>
<evidence type="ECO:0000259" key="10">
    <source>
        <dbReference type="SMART" id="SM00560"/>
    </source>
</evidence>
<evidence type="ECO:0000313" key="11">
    <source>
        <dbReference type="EMBL" id="AZQ44453.1"/>
    </source>
</evidence>
<dbReference type="Gene3D" id="2.60.40.10">
    <property type="entry name" value="Immunoglobulins"/>
    <property type="match status" value="1"/>
</dbReference>
<dbReference type="Proteomes" id="UP000279600">
    <property type="component" value="Chromosome"/>
</dbReference>
<dbReference type="SMART" id="SM00560">
    <property type="entry name" value="LamGL"/>
    <property type="match status" value="1"/>
</dbReference>
<dbReference type="SUPFAM" id="SSF49899">
    <property type="entry name" value="Concanavalin A-like lectins/glucanases"/>
    <property type="match status" value="1"/>
</dbReference>
<dbReference type="InterPro" id="IPR026444">
    <property type="entry name" value="Secre_tail"/>
</dbReference>
<dbReference type="NCBIfam" id="NF012200">
    <property type="entry name" value="choice_anch_D"/>
    <property type="match status" value="1"/>
</dbReference>
<dbReference type="InterPro" id="IPR053879">
    <property type="entry name" value="HYDIN_VesB_CFA65-like_Ig"/>
</dbReference>
<dbReference type="InterPro" id="IPR001791">
    <property type="entry name" value="Laminin_G"/>
</dbReference>
<keyword evidence="7" id="KW-0966">Cell projection</keyword>
<organism evidence="11 12">
    <name type="scientific">Nonlabens ponticola</name>
    <dbReference type="NCBI Taxonomy" id="2496866"/>
    <lineage>
        <taxon>Bacteria</taxon>
        <taxon>Pseudomonadati</taxon>
        <taxon>Bacteroidota</taxon>
        <taxon>Flavobacteriia</taxon>
        <taxon>Flavobacteriales</taxon>
        <taxon>Flavobacteriaceae</taxon>
        <taxon>Nonlabens</taxon>
    </lineage>
</organism>
<proteinExistence type="predicted"/>
<dbReference type="Pfam" id="PF13385">
    <property type="entry name" value="Laminin_G_3"/>
    <property type="match status" value="1"/>
</dbReference>
<evidence type="ECO:0000256" key="7">
    <source>
        <dbReference type="ARBA" id="ARBA00023273"/>
    </source>
</evidence>
<dbReference type="EMBL" id="CP034549">
    <property type="protein sequence ID" value="AZQ44453.1"/>
    <property type="molecule type" value="Genomic_DNA"/>
</dbReference>
<evidence type="ECO:0000259" key="9">
    <source>
        <dbReference type="SMART" id="SM00282"/>
    </source>
</evidence>
<dbReference type="InterPro" id="IPR013320">
    <property type="entry name" value="ConA-like_dom_sf"/>
</dbReference>
<evidence type="ECO:0000313" key="12">
    <source>
        <dbReference type="Proteomes" id="UP000279600"/>
    </source>
</evidence>
<dbReference type="Gene3D" id="2.60.120.200">
    <property type="match status" value="1"/>
</dbReference>